<evidence type="ECO:0000313" key="4">
    <source>
        <dbReference type="RefSeq" id="XP_024880613.1"/>
    </source>
</evidence>
<feature type="region of interest" description="Disordered" evidence="1">
    <location>
        <begin position="160"/>
        <end position="197"/>
    </location>
</feature>
<feature type="non-terminal residue" evidence="3">
    <location>
        <position position="1"/>
    </location>
</feature>
<protein>
    <submittedName>
        <fullName evidence="3">Uncharacterized protein LOC112459325</fullName>
    </submittedName>
    <submittedName>
        <fullName evidence="4">Uncharacterized protein LOC112460242</fullName>
    </submittedName>
</protein>
<dbReference type="GeneID" id="112459325"/>
<name>A0A6J1QEI8_9HYME</name>
<keyword evidence="2" id="KW-1185">Reference proteome</keyword>
<evidence type="ECO:0000313" key="2">
    <source>
        <dbReference type="Proteomes" id="UP000504618"/>
    </source>
</evidence>
<dbReference type="Proteomes" id="UP000504618">
    <property type="component" value="Unplaced"/>
</dbReference>
<dbReference type="RefSeq" id="XP_024880613.1">
    <property type="nucleotide sequence ID" value="XM_025024845.1"/>
</dbReference>
<sequence length="197" mass="21163">LMDTVALVQQQKQALDGDHQGKREQDHVNGTVVSAESHAVNRFSRGTERSARKTAVVAPGSGSIGDSSTQCSDVNDDADEEEETDVEEGGWITNLPVSSTIVQRQPAFATTNGDIVLPNADQPAFGDVRVQYSKNVRLINQTCYNGPITLKQQFVCTNPTPNQDASRASNNTSDLSTSKDNGAPNGCVFPQNTKLNK</sequence>
<evidence type="ECO:0000256" key="1">
    <source>
        <dbReference type="SAM" id="MobiDB-lite"/>
    </source>
</evidence>
<dbReference type="OrthoDB" id="7695627at2759"/>
<feature type="compositionally biased region" description="Acidic residues" evidence="1">
    <location>
        <begin position="74"/>
        <end position="88"/>
    </location>
</feature>
<proteinExistence type="predicted"/>
<reference evidence="3 4" key="1">
    <citation type="submission" date="2025-04" db="UniProtKB">
        <authorList>
            <consortium name="RefSeq"/>
        </authorList>
    </citation>
    <scope>IDENTIFICATION</scope>
    <source>
        <tissue evidence="3 4">Whole body</tissue>
    </source>
</reference>
<dbReference type="AlphaFoldDB" id="A0A6J1QEI8"/>
<dbReference type="RefSeq" id="XP_024879125.1">
    <property type="nucleotide sequence ID" value="XM_025023357.1"/>
</dbReference>
<gene>
    <name evidence="3" type="primary">LOC112459325</name>
    <name evidence="4" type="synonym">LOC112460242</name>
</gene>
<feature type="compositionally biased region" description="Polar residues" evidence="1">
    <location>
        <begin position="160"/>
        <end position="180"/>
    </location>
</feature>
<feature type="region of interest" description="Disordered" evidence="1">
    <location>
        <begin position="43"/>
        <end position="90"/>
    </location>
</feature>
<feature type="non-terminal residue" evidence="3">
    <location>
        <position position="197"/>
    </location>
</feature>
<organism evidence="2 3">
    <name type="scientific">Temnothorax curvispinosus</name>
    <dbReference type="NCBI Taxonomy" id="300111"/>
    <lineage>
        <taxon>Eukaryota</taxon>
        <taxon>Metazoa</taxon>
        <taxon>Ecdysozoa</taxon>
        <taxon>Arthropoda</taxon>
        <taxon>Hexapoda</taxon>
        <taxon>Insecta</taxon>
        <taxon>Pterygota</taxon>
        <taxon>Neoptera</taxon>
        <taxon>Endopterygota</taxon>
        <taxon>Hymenoptera</taxon>
        <taxon>Apocrita</taxon>
        <taxon>Aculeata</taxon>
        <taxon>Formicoidea</taxon>
        <taxon>Formicidae</taxon>
        <taxon>Myrmicinae</taxon>
        <taxon>Temnothorax</taxon>
    </lineage>
</organism>
<accession>A0A6J1QEI8</accession>
<evidence type="ECO:0000313" key="3">
    <source>
        <dbReference type="RefSeq" id="XP_024879125.1"/>
    </source>
</evidence>